<feature type="transmembrane region" description="Helical" evidence="3">
    <location>
        <begin position="354"/>
        <end position="375"/>
    </location>
</feature>
<keyword evidence="1" id="KW-0175">Coiled coil</keyword>
<proteinExistence type="predicted"/>
<sequence>MNTPGLLATLQAFVRPGVLVPHLQVASLRQMNWRQVYASGVRYIVFDKDNCLTRPHEDTLVPVLEESWEECKKVFGDDRILIVSNSAGSNKDPTGLAAEQVSSNLGVPILCHSVKKPGRACAQQVTDYMTSLHLRSPDAGRAPRLLVVGDRITTDMAFSYRLDTLLRRAYPHEQDLCMGVLTRELWAREKLGTRVMRAVENTVLRQLVRGGIPPGGTWSARRPASDAFDAWVRAVAPISLPAPRPSGMLGSWMSAWTATGRAIVREMFESVRRVREVSWSVLTNAPTRTWRSTWRKPQRPPRVPWSRSLSTSACTRRAAAHEKPVLRRVSPPSAAVQAQAPHGRATRTWLGIPLVRWVLALITLILLPLGFMGGMKLSEWVERWRLGDLSDEGVLPVDAVPPPAPEETEAYETRAQLQKKIASLELEHFHLRRERAVLDDKLARLAARPVNP</sequence>
<dbReference type="GO" id="GO:0008962">
    <property type="term" value="F:phosphatidylglycerophosphatase activity"/>
    <property type="evidence" value="ECO:0007669"/>
    <property type="project" value="UniProtKB-EC"/>
</dbReference>
<protein>
    <submittedName>
        <fullName evidence="4">Phosphatidylglycerophosphatase</fullName>
        <ecNumber evidence="4">3.1.3.27</ecNumber>
    </submittedName>
</protein>
<dbReference type="EC" id="3.1.3.27" evidence="4"/>
<gene>
    <name evidence="4" type="ORF">MNAN1_000421</name>
</gene>
<dbReference type="EMBL" id="CP119892">
    <property type="protein sequence ID" value="WFD25461.1"/>
    <property type="molecule type" value="Genomic_DNA"/>
</dbReference>
<dbReference type="Pfam" id="PF09419">
    <property type="entry name" value="PGP_phosphatase"/>
    <property type="match status" value="1"/>
</dbReference>
<dbReference type="AlphaFoldDB" id="A0AAF0J0X5"/>
<evidence type="ECO:0000313" key="5">
    <source>
        <dbReference type="Proteomes" id="UP001213623"/>
    </source>
</evidence>
<keyword evidence="5" id="KW-1185">Reference proteome</keyword>
<feature type="compositionally biased region" description="Low complexity" evidence="2">
    <location>
        <begin position="329"/>
        <end position="340"/>
    </location>
</feature>
<feature type="coiled-coil region" evidence="1">
    <location>
        <begin position="407"/>
        <end position="434"/>
    </location>
</feature>
<keyword evidence="3" id="KW-0812">Transmembrane</keyword>
<evidence type="ECO:0000256" key="1">
    <source>
        <dbReference type="SAM" id="Coils"/>
    </source>
</evidence>
<name>A0AAF0J0X5_9BASI</name>
<reference evidence="4" key="1">
    <citation type="submission" date="2023-03" db="EMBL/GenBank/DDBJ databases">
        <title>Mating type loci evolution in Malassezia.</title>
        <authorList>
            <person name="Coelho M.A."/>
        </authorList>
    </citation>
    <scope>NUCLEOTIDE SEQUENCE</scope>
    <source>
        <strain evidence="4">CBS 9557</strain>
    </source>
</reference>
<dbReference type="InterPro" id="IPR027706">
    <property type="entry name" value="PGP_Pase"/>
</dbReference>
<organism evidence="4 5">
    <name type="scientific">Malassezia nana</name>
    <dbReference type="NCBI Taxonomy" id="180528"/>
    <lineage>
        <taxon>Eukaryota</taxon>
        <taxon>Fungi</taxon>
        <taxon>Dikarya</taxon>
        <taxon>Basidiomycota</taxon>
        <taxon>Ustilaginomycotina</taxon>
        <taxon>Malasseziomycetes</taxon>
        <taxon>Malasseziales</taxon>
        <taxon>Malasseziaceae</taxon>
        <taxon>Malassezia</taxon>
    </lineage>
</organism>
<accession>A0AAF0J0X5</accession>
<keyword evidence="3" id="KW-1133">Transmembrane helix</keyword>
<dbReference type="Proteomes" id="UP001213623">
    <property type="component" value="Chromosome 1"/>
</dbReference>
<evidence type="ECO:0000313" key="4">
    <source>
        <dbReference type="EMBL" id="WFD25461.1"/>
    </source>
</evidence>
<evidence type="ECO:0000256" key="3">
    <source>
        <dbReference type="SAM" id="Phobius"/>
    </source>
</evidence>
<keyword evidence="4" id="KW-0378">Hydrolase</keyword>
<keyword evidence="3" id="KW-0472">Membrane</keyword>
<feature type="region of interest" description="Disordered" evidence="2">
    <location>
        <begin position="321"/>
        <end position="340"/>
    </location>
</feature>
<evidence type="ECO:0000256" key="2">
    <source>
        <dbReference type="SAM" id="MobiDB-lite"/>
    </source>
</evidence>